<dbReference type="Proteomes" id="UP000501648">
    <property type="component" value="Chromosome"/>
</dbReference>
<accession>A0A6M3ZY08</accession>
<proteinExistence type="predicted"/>
<dbReference type="AlphaFoldDB" id="A0A6M3ZY08"/>
<gene>
    <name evidence="1" type="ORF">C798_19860</name>
</gene>
<dbReference type="EMBL" id="CP008956">
    <property type="protein sequence ID" value="QJQ02412.1"/>
    <property type="molecule type" value="Genomic_DNA"/>
</dbReference>
<evidence type="ECO:0000313" key="1">
    <source>
        <dbReference type="EMBL" id="QJQ02412.1"/>
    </source>
</evidence>
<reference evidence="1 2" key="1">
    <citation type="journal article" date="2012" name="J. Bacteriol.">
        <title>Genome sequence of the pathogenic Herbaspirillum seropedicae strain Os34, isolated from rice roots.</title>
        <authorList>
            <person name="Ye W."/>
            <person name="Ye S."/>
            <person name="Liu J."/>
            <person name="Chang S."/>
            <person name="Chen M."/>
            <person name="Zhu B."/>
            <person name="Guo L."/>
            <person name="An Q."/>
        </authorList>
    </citation>
    <scope>NUCLEOTIDE SEQUENCE [LARGE SCALE GENOMIC DNA]</scope>
    <source>
        <strain evidence="1 2">Os34</strain>
    </source>
</reference>
<organism evidence="1 2">
    <name type="scientific">Herbaspirillum rubrisubalbicans Os34</name>
    <dbReference type="NCBI Taxonomy" id="1235827"/>
    <lineage>
        <taxon>Bacteria</taxon>
        <taxon>Pseudomonadati</taxon>
        <taxon>Pseudomonadota</taxon>
        <taxon>Betaproteobacteria</taxon>
        <taxon>Burkholderiales</taxon>
        <taxon>Oxalobacteraceae</taxon>
        <taxon>Herbaspirillum</taxon>
    </lineage>
</organism>
<name>A0A6M3ZY08_9BURK</name>
<sequence length="304" mass="33612">MNTAEHLKLQAERNFIQERLMHLPVSARLTRISAEARLKAISEALSSPVDEREPARIKLTFSGKPVVGSEGIFAQFGADVVGKFTEALDAMAASLSGPLHSMGPIRNKGQQLLITNTAIGSFGFELQEVPQSGLLLSETPVSVALEHVKTLLNSTIGTDDELAESAADTNPRALDKMRGFLQTVADYEATFCLSFRESEFRLSSVEDVRLSLERLGTDNLQEDEVTLTGQFEGFVPSRRIFDFAVADGELITGRTAAVFPEPYVTEINKHLRETLDIRVMRTRVRGGKPRYRLLDVPRWLPLLG</sequence>
<dbReference type="RefSeq" id="WP_017455402.1">
    <property type="nucleotide sequence ID" value="NZ_CP008956.1"/>
</dbReference>
<protein>
    <submittedName>
        <fullName evidence="1">Uncharacterized protein</fullName>
    </submittedName>
</protein>
<evidence type="ECO:0000313" key="2">
    <source>
        <dbReference type="Proteomes" id="UP000501648"/>
    </source>
</evidence>